<sequence>MAGSIRKKNASVIDRLVKEPHRFSFYQAVRLLLASGAARSLGANQGQIGTMKNAAEEAVRFQSQAALEFPAAEIVSVKVPPKPSPDDSLANDVDTLPIEIEVAFWGLIGPVGALPNHYTQLVIDRTRDRDTSLRDFLDLFSHRQLSLFYRAWEKYYVPAGVERALRQSDPAVDLLRESLLSIVGRGTRRVRDRLQILDDVSVYYGGIFNDRPNAESLGQMVADFLGLDTEVLSLFGQWLMLPPSEQSRIGVLDGHSCLGADTVLGEKTWDPTSKFRIQIGPVGYKEFQRLMPTGDSLIPICQLIRSYVGCEFSFDVQVVLIANEIPPCQLGSAAAADRVKTNLGWNTWLCSQTPTTDSHDAVFHHDGSPVDY</sequence>
<dbReference type="OrthoDB" id="1523296at2"/>
<evidence type="ECO:0000313" key="2">
    <source>
        <dbReference type="Proteomes" id="UP000315010"/>
    </source>
</evidence>
<dbReference type="PANTHER" id="PTHR35564">
    <property type="match status" value="1"/>
</dbReference>
<evidence type="ECO:0008006" key="3">
    <source>
        <dbReference type="Google" id="ProtNLM"/>
    </source>
</evidence>
<dbReference type="Pfam" id="PF06996">
    <property type="entry name" value="T6SS_TssG"/>
    <property type="match status" value="1"/>
</dbReference>
<reference evidence="1 2" key="1">
    <citation type="submission" date="2019-02" db="EMBL/GenBank/DDBJ databases">
        <title>Deep-cultivation of Planctomycetes and their phenomic and genomic characterization uncovers novel biology.</title>
        <authorList>
            <person name="Wiegand S."/>
            <person name="Jogler M."/>
            <person name="Boedeker C."/>
            <person name="Pinto D."/>
            <person name="Vollmers J."/>
            <person name="Rivas-Marin E."/>
            <person name="Kohn T."/>
            <person name="Peeters S.H."/>
            <person name="Heuer A."/>
            <person name="Rast P."/>
            <person name="Oberbeckmann S."/>
            <person name="Bunk B."/>
            <person name="Jeske O."/>
            <person name="Meyerdierks A."/>
            <person name="Storesund J.E."/>
            <person name="Kallscheuer N."/>
            <person name="Luecker S."/>
            <person name="Lage O.M."/>
            <person name="Pohl T."/>
            <person name="Merkel B.J."/>
            <person name="Hornburger P."/>
            <person name="Mueller R.-W."/>
            <person name="Bruemmer F."/>
            <person name="Labrenz M."/>
            <person name="Spormann A.M."/>
            <person name="Op Den Camp H."/>
            <person name="Overmann J."/>
            <person name="Amann R."/>
            <person name="Jetten M.S.M."/>
            <person name="Mascher T."/>
            <person name="Medema M.H."/>
            <person name="Devos D.P."/>
            <person name="Kaster A.-K."/>
            <person name="Ovreas L."/>
            <person name="Rohde M."/>
            <person name="Galperin M.Y."/>
            <person name="Jogler C."/>
        </authorList>
    </citation>
    <scope>NUCLEOTIDE SEQUENCE [LARGE SCALE GENOMIC DNA]</scope>
    <source>
        <strain evidence="1 2">CA13</strain>
    </source>
</reference>
<dbReference type="PANTHER" id="PTHR35564:SF4">
    <property type="entry name" value="CYTOPLASMIC PROTEIN"/>
    <property type="match status" value="1"/>
</dbReference>
<accession>A0A5C5Z6Z6</accession>
<organism evidence="1 2">
    <name type="scientific">Novipirellula herctigrandis</name>
    <dbReference type="NCBI Taxonomy" id="2527986"/>
    <lineage>
        <taxon>Bacteria</taxon>
        <taxon>Pseudomonadati</taxon>
        <taxon>Planctomycetota</taxon>
        <taxon>Planctomycetia</taxon>
        <taxon>Pirellulales</taxon>
        <taxon>Pirellulaceae</taxon>
        <taxon>Novipirellula</taxon>
    </lineage>
</organism>
<protein>
    <recommendedName>
        <fullName evidence="3">Type VI secretion system baseplate subunit TssG</fullName>
    </recommendedName>
</protein>
<dbReference type="EMBL" id="SJPJ01000001">
    <property type="protein sequence ID" value="TWT82313.1"/>
    <property type="molecule type" value="Genomic_DNA"/>
</dbReference>
<comment type="caution">
    <text evidence="1">The sequence shown here is derived from an EMBL/GenBank/DDBJ whole genome shotgun (WGS) entry which is preliminary data.</text>
</comment>
<dbReference type="InterPro" id="IPR010732">
    <property type="entry name" value="T6SS_TssG-like"/>
</dbReference>
<dbReference type="AlphaFoldDB" id="A0A5C5Z6Z6"/>
<name>A0A5C5Z6Z6_9BACT</name>
<dbReference type="RefSeq" id="WP_146398733.1">
    <property type="nucleotide sequence ID" value="NZ_SJPJ01000001.1"/>
</dbReference>
<gene>
    <name evidence="1" type="ORF">CA13_37750</name>
</gene>
<dbReference type="Proteomes" id="UP000315010">
    <property type="component" value="Unassembled WGS sequence"/>
</dbReference>
<dbReference type="NCBIfam" id="TIGR03347">
    <property type="entry name" value="VI_chp_1"/>
    <property type="match status" value="1"/>
</dbReference>
<proteinExistence type="predicted"/>
<evidence type="ECO:0000313" key="1">
    <source>
        <dbReference type="EMBL" id="TWT82313.1"/>
    </source>
</evidence>
<keyword evidence="2" id="KW-1185">Reference proteome</keyword>